<reference evidence="4 5" key="1">
    <citation type="journal article" date="2011" name="J. Bacteriol.">
        <title>Complete Genome Sequence of the Aerobic Marine Methanotroph Methylomonas methanica MC09.</title>
        <authorList>
            <person name="Boden R."/>
            <person name="Cunliffe M."/>
            <person name="Scanlan J."/>
            <person name="Moussard H."/>
            <person name="Kits K.D."/>
            <person name="Klotz M.G."/>
            <person name="Jetten M.S."/>
            <person name="Vuilleumier S."/>
            <person name="Han J."/>
            <person name="Peters L."/>
            <person name="Mikhailova N."/>
            <person name="Teshima H."/>
            <person name="Tapia R."/>
            <person name="Kyrpides N."/>
            <person name="Ivanova N."/>
            <person name="Pagani I."/>
            <person name="Cheng J.F."/>
            <person name="Goodwin L."/>
            <person name="Han C."/>
            <person name="Hauser L."/>
            <person name="Land M.L."/>
            <person name="Lapidus A."/>
            <person name="Lucas S."/>
            <person name="Pitluck S."/>
            <person name="Woyke T."/>
            <person name="Stein L."/>
            <person name="Murrell J.C."/>
        </authorList>
    </citation>
    <scope>NUCLEOTIDE SEQUENCE [LARGE SCALE GENOMIC DNA]</scope>
    <source>
        <strain evidence="4 5">MC09</strain>
    </source>
</reference>
<keyword evidence="1 2" id="KW-0238">DNA-binding</keyword>
<accession>G0A6Q2</accession>
<reference key="2">
    <citation type="submission" date="2011-05" db="EMBL/GenBank/DDBJ databases">
        <title>Complete genome sequence of the aerobic marine methanotroph Methylomonas methanica MC09.</title>
        <authorList>
            <person name="Boden R."/>
            <person name="Cunliffe M."/>
            <person name="Scanlan J."/>
            <person name="Moussard H."/>
            <person name="Kits K.D."/>
            <person name="Klotz M."/>
            <person name="Jetten M."/>
            <person name="Vuilleumier S."/>
            <person name="Han J."/>
            <person name="Peters L."/>
            <person name="Mikhailova N."/>
            <person name="Teshima H."/>
            <person name="Tapia R."/>
            <person name="Kyrpides N."/>
            <person name="Ivanova N."/>
            <person name="Pagani I."/>
            <person name="Cheng J.-F."/>
            <person name="Goodwin L."/>
            <person name="Han C."/>
            <person name="Hauser L."/>
            <person name="Land M."/>
            <person name="Lapidus A."/>
            <person name="Lucas S."/>
            <person name="Pitluck S."/>
            <person name="Woyke T."/>
            <person name="Stein L.Y."/>
            <person name="Murrell C."/>
        </authorList>
    </citation>
    <scope>NUCLEOTIDE SEQUENCE</scope>
    <source>
        <strain>MC09</strain>
    </source>
</reference>
<dbReference type="HOGENOM" id="CLU_069356_1_4_6"/>
<sequence>MTTATEISATLSVQERLLCAARECFLADEYHQVTTRAIADKADANAAMIRYYFGSKEGLYEAMISQTLEPLLKVLDGQMLDTPSGLQDYLTLYYDTMARHPEFPKLILKVLALNHGPGRRFIRQLLERGRRQGARKVEALKNRGQIDPMLDPDIVRMTFVSLAMMPMLLKDVFEEQMGQPMDGEFLRHLAAFNGGLLATGLAATEAGDR</sequence>
<feature type="domain" description="HTH tetR-type" evidence="3">
    <location>
        <begin position="11"/>
        <end position="71"/>
    </location>
</feature>
<dbReference type="SUPFAM" id="SSF48498">
    <property type="entry name" value="Tetracyclin repressor-like, C-terminal domain"/>
    <property type="match status" value="1"/>
</dbReference>
<dbReference type="Proteomes" id="UP000008888">
    <property type="component" value="Chromosome"/>
</dbReference>
<dbReference type="SUPFAM" id="SSF46689">
    <property type="entry name" value="Homeodomain-like"/>
    <property type="match status" value="1"/>
</dbReference>
<dbReference type="InterPro" id="IPR009057">
    <property type="entry name" value="Homeodomain-like_sf"/>
</dbReference>
<dbReference type="EMBL" id="CP002738">
    <property type="protein sequence ID" value="AEG00523.1"/>
    <property type="molecule type" value="Genomic_DNA"/>
</dbReference>
<organism evidence="4 5">
    <name type="scientific">Methylomonas methanica (strain DSM 25384 / MC09)</name>
    <dbReference type="NCBI Taxonomy" id="857087"/>
    <lineage>
        <taxon>Bacteria</taxon>
        <taxon>Pseudomonadati</taxon>
        <taxon>Pseudomonadota</taxon>
        <taxon>Gammaproteobacteria</taxon>
        <taxon>Methylococcales</taxon>
        <taxon>Methylococcaceae</taxon>
        <taxon>Methylomonas</taxon>
    </lineage>
</organism>
<dbReference type="AlphaFoldDB" id="G0A6Q2"/>
<evidence type="ECO:0000259" key="3">
    <source>
        <dbReference type="PROSITE" id="PS50977"/>
    </source>
</evidence>
<evidence type="ECO:0000313" key="5">
    <source>
        <dbReference type="Proteomes" id="UP000008888"/>
    </source>
</evidence>
<gene>
    <name evidence="4" type="ordered locus">Metme_2118</name>
</gene>
<dbReference type="STRING" id="857087.Metme_2118"/>
<dbReference type="Pfam" id="PF00440">
    <property type="entry name" value="TetR_N"/>
    <property type="match status" value="1"/>
</dbReference>
<dbReference type="RefSeq" id="WP_013818767.1">
    <property type="nucleotide sequence ID" value="NC_015572.1"/>
</dbReference>
<dbReference type="InterPro" id="IPR001647">
    <property type="entry name" value="HTH_TetR"/>
</dbReference>
<dbReference type="GO" id="GO:0003677">
    <property type="term" value="F:DNA binding"/>
    <property type="evidence" value="ECO:0007669"/>
    <property type="project" value="UniProtKB-UniRule"/>
</dbReference>
<dbReference type="eggNOG" id="COG1309">
    <property type="taxonomic scope" value="Bacteria"/>
</dbReference>
<dbReference type="PANTHER" id="PTHR30328">
    <property type="entry name" value="TRANSCRIPTIONAL REPRESSOR"/>
    <property type="match status" value="1"/>
</dbReference>
<dbReference type="InterPro" id="IPR036271">
    <property type="entry name" value="Tet_transcr_reg_TetR-rel_C_sf"/>
</dbReference>
<dbReference type="PROSITE" id="PS50977">
    <property type="entry name" value="HTH_TETR_2"/>
    <property type="match status" value="1"/>
</dbReference>
<dbReference type="KEGG" id="mmt:Metme_2118"/>
<reference evidence="5" key="3">
    <citation type="submission" date="2011-05" db="EMBL/GenBank/DDBJ databases">
        <title>Complete sequence of Methylomonas methanica MC09.</title>
        <authorList>
            <consortium name="US DOE Joint Genome Institute"/>
            <person name="Lucas S."/>
            <person name="Han J."/>
            <person name="Lapidus A."/>
            <person name="Cheng J.-F."/>
            <person name="Goodwin L."/>
            <person name="Pitluck S."/>
            <person name="Peters L."/>
            <person name="Mikhailova N."/>
            <person name="Teshima H."/>
            <person name="Han C."/>
            <person name="Tapia R."/>
            <person name="Land M."/>
            <person name="Hauser L."/>
            <person name="Kyrpides N."/>
            <person name="Ivanova N."/>
            <person name="Pagani I."/>
            <person name="Stein L."/>
            <person name="Woyke T."/>
        </authorList>
    </citation>
    <scope>NUCLEOTIDE SEQUENCE [LARGE SCALE GENOMIC DNA]</scope>
    <source>
        <strain evidence="5">MC09</strain>
    </source>
</reference>
<dbReference type="Gene3D" id="1.10.357.10">
    <property type="entry name" value="Tetracycline Repressor, domain 2"/>
    <property type="match status" value="1"/>
</dbReference>
<proteinExistence type="predicted"/>
<evidence type="ECO:0000256" key="2">
    <source>
        <dbReference type="PROSITE-ProRule" id="PRU00335"/>
    </source>
</evidence>
<feature type="DNA-binding region" description="H-T-H motif" evidence="2">
    <location>
        <begin position="34"/>
        <end position="53"/>
    </location>
</feature>
<dbReference type="InterPro" id="IPR050109">
    <property type="entry name" value="HTH-type_TetR-like_transc_reg"/>
</dbReference>
<protein>
    <submittedName>
        <fullName evidence="4">Regulatory protein TetR</fullName>
    </submittedName>
</protein>
<dbReference type="OrthoDB" id="6860332at2"/>
<name>G0A6Q2_METMM</name>
<keyword evidence="5" id="KW-1185">Reference proteome</keyword>
<evidence type="ECO:0000256" key="1">
    <source>
        <dbReference type="ARBA" id="ARBA00023125"/>
    </source>
</evidence>
<evidence type="ECO:0000313" key="4">
    <source>
        <dbReference type="EMBL" id="AEG00523.1"/>
    </source>
</evidence>
<dbReference type="PANTHER" id="PTHR30328:SF54">
    <property type="entry name" value="HTH-TYPE TRANSCRIPTIONAL REPRESSOR SCO4008"/>
    <property type="match status" value="1"/>
</dbReference>